<dbReference type="InterPro" id="IPR050235">
    <property type="entry name" value="CK1_Ser-Thr_kinase"/>
</dbReference>
<dbReference type="PROSITE" id="PS50011">
    <property type="entry name" value="PROTEIN_KINASE_DOM"/>
    <property type="match status" value="1"/>
</dbReference>
<dbReference type="InterPro" id="IPR011009">
    <property type="entry name" value="Kinase-like_dom_sf"/>
</dbReference>
<dbReference type="Pfam" id="PF00069">
    <property type="entry name" value="Pkinase"/>
    <property type="match status" value="1"/>
</dbReference>
<dbReference type="InterPro" id="IPR008271">
    <property type="entry name" value="Ser/Thr_kinase_AS"/>
</dbReference>
<feature type="domain" description="Protein kinase" evidence="3">
    <location>
        <begin position="1"/>
        <end position="270"/>
    </location>
</feature>
<proteinExistence type="predicted"/>
<feature type="region of interest" description="Disordered" evidence="2">
    <location>
        <begin position="294"/>
        <end position="336"/>
    </location>
</feature>
<name>A0A0B7JWZ1_BIOOC</name>
<evidence type="ECO:0000313" key="4">
    <source>
        <dbReference type="EMBL" id="CEO49524.1"/>
    </source>
</evidence>
<dbReference type="AlphaFoldDB" id="A0A0B7JWZ1"/>
<evidence type="ECO:0000256" key="2">
    <source>
        <dbReference type="SAM" id="MobiDB-lite"/>
    </source>
</evidence>
<dbReference type="CDD" id="cd14016">
    <property type="entry name" value="STKc_CK1"/>
    <property type="match status" value="1"/>
</dbReference>
<dbReference type="EMBL" id="CDPU01000014">
    <property type="protein sequence ID" value="CEO49524.1"/>
    <property type="molecule type" value="Genomic_DNA"/>
</dbReference>
<dbReference type="GO" id="GO:0005524">
    <property type="term" value="F:ATP binding"/>
    <property type="evidence" value="ECO:0007669"/>
    <property type="project" value="InterPro"/>
</dbReference>
<protein>
    <recommendedName>
        <fullName evidence="1">non-specific serine/threonine protein kinase</fullName>
        <ecNumber evidence="1">2.7.11.1</ecNumber>
    </recommendedName>
</protein>
<dbReference type="InterPro" id="IPR000719">
    <property type="entry name" value="Prot_kinase_dom"/>
</dbReference>
<evidence type="ECO:0000259" key="3">
    <source>
        <dbReference type="PROSITE" id="PS50011"/>
    </source>
</evidence>
<dbReference type="SMART" id="SM00220">
    <property type="entry name" value="S_TKc"/>
    <property type="match status" value="1"/>
</dbReference>
<reference evidence="4" key="1">
    <citation type="submission" date="2015-01" db="EMBL/GenBank/DDBJ databases">
        <authorList>
            <person name="Durling Mikael"/>
        </authorList>
    </citation>
    <scope>NUCLEOTIDE SEQUENCE</scope>
</reference>
<feature type="compositionally biased region" description="Basic residues" evidence="2">
    <location>
        <begin position="325"/>
        <end position="336"/>
    </location>
</feature>
<dbReference type="EC" id="2.7.11.1" evidence="1"/>
<dbReference type="PANTHER" id="PTHR11909">
    <property type="entry name" value="CASEIN KINASE-RELATED"/>
    <property type="match status" value="1"/>
</dbReference>
<dbReference type="PROSITE" id="PS00108">
    <property type="entry name" value="PROTEIN_KINASE_ST"/>
    <property type="match status" value="1"/>
</dbReference>
<dbReference type="SUPFAM" id="SSF56112">
    <property type="entry name" value="Protein kinase-like (PK-like)"/>
    <property type="match status" value="1"/>
</dbReference>
<sequence>MVYSGMYIACDCTGPPLTLTGTDLQSGDQVAMKLTHEREDYEALEDERDKYKALSGGVGIPHVLWFGQECEYFVLVHELLGPSLEDLFNYCDRKFSLKTVLLIADQTISRIEYLHSKDVLHRDIKPDNFLMGVGRKGNIIYTIDFGLAKEHWLAQQDSRYEKHNLFCGTTRYASINNHNGHEQSWRDDLESLGYVLVYFARGSLPWQGLKATTDKEKQELVKNTKISLPAEKLCDGLPDAFVKYINYTRSLAFEDKPDYAYLRRLFRRLFSSEGFKHDNIFDWTVKLFNENHGPKKAVPTVPQTRGPKGGRRKTPNVRGILKQGRQPKPKPPRSPR</sequence>
<dbReference type="Gene3D" id="1.10.510.10">
    <property type="entry name" value="Transferase(Phosphotransferase) domain 1"/>
    <property type="match status" value="1"/>
</dbReference>
<dbReference type="FunFam" id="1.10.510.10:FF:001123">
    <property type="entry name" value="CK1/CK1/CK1-D protein kinase"/>
    <property type="match status" value="1"/>
</dbReference>
<gene>
    <name evidence="4" type="ORF">BN869_000005581_1</name>
</gene>
<evidence type="ECO:0000256" key="1">
    <source>
        <dbReference type="ARBA" id="ARBA00012513"/>
    </source>
</evidence>
<accession>A0A0B7JWZ1</accession>
<dbReference type="GO" id="GO:0004674">
    <property type="term" value="F:protein serine/threonine kinase activity"/>
    <property type="evidence" value="ECO:0007669"/>
    <property type="project" value="UniProtKB-EC"/>
</dbReference>
<organism evidence="4">
    <name type="scientific">Bionectria ochroleuca</name>
    <name type="common">Gliocladium roseum</name>
    <dbReference type="NCBI Taxonomy" id="29856"/>
    <lineage>
        <taxon>Eukaryota</taxon>
        <taxon>Fungi</taxon>
        <taxon>Dikarya</taxon>
        <taxon>Ascomycota</taxon>
        <taxon>Pezizomycotina</taxon>
        <taxon>Sordariomycetes</taxon>
        <taxon>Hypocreomycetidae</taxon>
        <taxon>Hypocreales</taxon>
        <taxon>Bionectriaceae</taxon>
        <taxon>Clonostachys</taxon>
    </lineage>
</organism>